<evidence type="ECO:0000313" key="2">
    <source>
        <dbReference type="Proteomes" id="UP001500984"/>
    </source>
</evidence>
<name>A0ABN2X9R3_9MICO</name>
<reference evidence="2" key="1">
    <citation type="journal article" date="2019" name="Int. J. Syst. Evol. Microbiol.">
        <title>The Global Catalogue of Microorganisms (GCM) 10K type strain sequencing project: providing services to taxonomists for standard genome sequencing and annotation.</title>
        <authorList>
            <consortium name="The Broad Institute Genomics Platform"/>
            <consortium name="The Broad Institute Genome Sequencing Center for Infectious Disease"/>
            <person name="Wu L."/>
            <person name="Ma J."/>
        </authorList>
    </citation>
    <scope>NUCLEOTIDE SEQUENCE [LARGE SCALE GENOMIC DNA]</scope>
    <source>
        <strain evidence="2">JCM 15900</strain>
    </source>
</reference>
<comment type="caution">
    <text evidence="1">The sequence shown here is derived from an EMBL/GenBank/DDBJ whole genome shotgun (WGS) entry which is preliminary data.</text>
</comment>
<organism evidence="1 2">
    <name type="scientific">Brevibacterium salitolerans</name>
    <dbReference type="NCBI Taxonomy" id="1403566"/>
    <lineage>
        <taxon>Bacteria</taxon>
        <taxon>Bacillati</taxon>
        <taxon>Actinomycetota</taxon>
        <taxon>Actinomycetes</taxon>
        <taxon>Micrococcales</taxon>
        <taxon>Brevibacteriaceae</taxon>
        <taxon>Brevibacterium</taxon>
    </lineage>
</organism>
<accession>A0ABN2X9R3</accession>
<evidence type="ECO:0000313" key="1">
    <source>
        <dbReference type="EMBL" id="GAA2107433.1"/>
    </source>
</evidence>
<dbReference type="Proteomes" id="UP001500984">
    <property type="component" value="Unassembled WGS sequence"/>
</dbReference>
<protein>
    <submittedName>
        <fullName evidence="1">Uncharacterized protein</fullName>
    </submittedName>
</protein>
<gene>
    <name evidence="1" type="ORF">GCM10009823_34030</name>
</gene>
<sequence length="60" mass="6427">MPGLGIVAVGIEKAVRAIRLVQLRIGDRGAQPPIAGLTDELENPFPARFAFKREVSSLSP</sequence>
<keyword evidence="2" id="KW-1185">Reference proteome</keyword>
<dbReference type="EMBL" id="BAAAPZ010000024">
    <property type="protein sequence ID" value="GAA2107433.1"/>
    <property type="molecule type" value="Genomic_DNA"/>
</dbReference>
<proteinExistence type="predicted"/>